<dbReference type="OrthoDB" id="3260975at2759"/>
<dbReference type="AlphaFoldDB" id="A0A0D0B3Q4"/>
<feature type="domain" description="CCHC-type" evidence="2">
    <location>
        <begin position="48"/>
        <end position="61"/>
    </location>
</feature>
<dbReference type="GO" id="GO:0003676">
    <property type="term" value="F:nucleic acid binding"/>
    <property type="evidence" value="ECO:0007669"/>
    <property type="project" value="InterPro"/>
</dbReference>
<feature type="non-terminal residue" evidence="3">
    <location>
        <position position="1"/>
    </location>
</feature>
<protein>
    <recommendedName>
        <fullName evidence="2">CCHC-type domain-containing protein</fullName>
    </recommendedName>
</protein>
<reference evidence="4" key="2">
    <citation type="submission" date="2015-01" db="EMBL/GenBank/DDBJ databases">
        <title>Evolutionary Origins and Diversification of the Mycorrhizal Mutualists.</title>
        <authorList>
            <consortium name="DOE Joint Genome Institute"/>
            <consortium name="Mycorrhizal Genomics Consortium"/>
            <person name="Kohler A."/>
            <person name="Kuo A."/>
            <person name="Nagy L.G."/>
            <person name="Floudas D."/>
            <person name="Copeland A."/>
            <person name="Barry K.W."/>
            <person name="Cichocki N."/>
            <person name="Veneault-Fourrey C."/>
            <person name="LaButti K."/>
            <person name="Lindquist E.A."/>
            <person name="Lipzen A."/>
            <person name="Lundell T."/>
            <person name="Morin E."/>
            <person name="Murat C."/>
            <person name="Riley R."/>
            <person name="Ohm R."/>
            <person name="Sun H."/>
            <person name="Tunlid A."/>
            <person name="Henrissat B."/>
            <person name="Grigoriev I.V."/>
            <person name="Hibbett D.S."/>
            <person name="Martin F."/>
        </authorList>
    </citation>
    <scope>NUCLEOTIDE SEQUENCE [LARGE SCALE GENOMIC DNA]</scope>
    <source>
        <strain evidence="4">UH-Slu-Lm8-n1</strain>
    </source>
</reference>
<organism evidence="3 4">
    <name type="scientific">Suillus luteus UH-Slu-Lm8-n1</name>
    <dbReference type="NCBI Taxonomy" id="930992"/>
    <lineage>
        <taxon>Eukaryota</taxon>
        <taxon>Fungi</taxon>
        <taxon>Dikarya</taxon>
        <taxon>Basidiomycota</taxon>
        <taxon>Agaricomycotina</taxon>
        <taxon>Agaricomycetes</taxon>
        <taxon>Agaricomycetidae</taxon>
        <taxon>Boletales</taxon>
        <taxon>Suillineae</taxon>
        <taxon>Suillaceae</taxon>
        <taxon>Suillus</taxon>
    </lineage>
</organism>
<dbReference type="InParanoid" id="A0A0D0B3Q4"/>
<sequence>QADTPNGQAAYEEQIRQWEMRWGRGARCTEQSPYPLTPGTAQICSGECFRCGAHGHIGLECQVPVND</sequence>
<dbReference type="Proteomes" id="UP000054485">
    <property type="component" value="Unassembled WGS sequence"/>
</dbReference>
<gene>
    <name evidence="3" type="ORF">CY34DRAFT_49195</name>
</gene>
<keyword evidence="1" id="KW-0863">Zinc-finger</keyword>
<dbReference type="HOGENOM" id="CLU_208800_0_0_1"/>
<dbReference type="GO" id="GO:0008270">
    <property type="term" value="F:zinc ion binding"/>
    <property type="evidence" value="ECO:0007669"/>
    <property type="project" value="UniProtKB-KW"/>
</dbReference>
<keyword evidence="1" id="KW-0479">Metal-binding</keyword>
<evidence type="ECO:0000313" key="4">
    <source>
        <dbReference type="Proteomes" id="UP000054485"/>
    </source>
</evidence>
<evidence type="ECO:0000256" key="1">
    <source>
        <dbReference type="PROSITE-ProRule" id="PRU00047"/>
    </source>
</evidence>
<dbReference type="EMBL" id="KN835278">
    <property type="protein sequence ID" value="KIK41122.1"/>
    <property type="molecule type" value="Genomic_DNA"/>
</dbReference>
<evidence type="ECO:0000313" key="3">
    <source>
        <dbReference type="EMBL" id="KIK41122.1"/>
    </source>
</evidence>
<name>A0A0D0B3Q4_9AGAM</name>
<dbReference type="InterPro" id="IPR001878">
    <property type="entry name" value="Znf_CCHC"/>
</dbReference>
<accession>A0A0D0B3Q4</accession>
<evidence type="ECO:0000259" key="2">
    <source>
        <dbReference type="PROSITE" id="PS50158"/>
    </source>
</evidence>
<keyword evidence="1" id="KW-0862">Zinc</keyword>
<keyword evidence="4" id="KW-1185">Reference proteome</keyword>
<proteinExistence type="predicted"/>
<feature type="non-terminal residue" evidence="3">
    <location>
        <position position="67"/>
    </location>
</feature>
<dbReference type="PROSITE" id="PS50158">
    <property type="entry name" value="ZF_CCHC"/>
    <property type="match status" value="1"/>
</dbReference>
<reference evidence="3 4" key="1">
    <citation type="submission" date="2014-04" db="EMBL/GenBank/DDBJ databases">
        <authorList>
            <consortium name="DOE Joint Genome Institute"/>
            <person name="Kuo A."/>
            <person name="Ruytinx J."/>
            <person name="Rineau F."/>
            <person name="Colpaert J."/>
            <person name="Kohler A."/>
            <person name="Nagy L.G."/>
            <person name="Floudas D."/>
            <person name="Copeland A."/>
            <person name="Barry K.W."/>
            <person name="Cichocki N."/>
            <person name="Veneault-Fourrey C."/>
            <person name="LaButti K."/>
            <person name="Lindquist E.A."/>
            <person name="Lipzen A."/>
            <person name="Lundell T."/>
            <person name="Morin E."/>
            <person name="Murat C."/>
            <person name="Sun H."/>
            <person name="Tunlid A."/>
            <person name="Henrissat B."/>
            <person name="Grigoriev I.V."/>
            <person name="Hibbett D.S."/>
            <person name="Martin F."/>
            <person name="Nordberg H.P."/>
            <person name="Cantor M.N."/>
            <person name="Hua S.X."/>
        </authorList>
    </citation>
    <scope>NUCLEOTIDE SEQUENCE [LARGE SCALE GENOMIC DNA]</scope>
    <source>
        <strain evidence="3 4">UH-Slu-Lm8-n1</strain>
    </source>
</reference>